<dbReference type="PROSITE" id="PS51257">
    <property type="entry name" value="PROKAR_LIPOPROTEIN"/>
    <property type="match status" value="1"/>
</dbReference>
<dbReference type="Proteomes" id="UP000027345">
    <property type="component" value="Unassembled WGS sequence"/>
</dbReference>
<evidence type="ECO:0000256" key="1">
    <source>
        <dbReference type="SAM" id="SignalP"/>
    </source>
</evidence>
<dbReference type="EMBL" id="JMQI01000077">
    <property type="protein sequence ID" value="KDN16940.1"/>
    <property type="molecule type" value="Genomic_DNA"/>
</dbReference>
<comment type="caution">
    <text evidence="2">The sequence shown here is derived from an EMBL/GenBank/DDBJ whole genome shotgun (WGS) entry which is preliminary data.</text>
</comment>
<organism evidence="2 3">
    <name type="scientific">Amycolatopsis rifamycinica</name>
    <dbReference type="NCBI Taxonomy" id="287986"/>
    <lineage>
        <taxon>Bacteria</taxon>
        <taxon>Bacillati</taxon>
        <taxon>Actinomycetota</taxon>
        <taxon>Actinomycetes</taxon>
        <taxon>Pseudonocardiales</taxon>
        <taxon>Pseudonocardiaceae</taxon>
        <taxon>Amycolatopsis</taxon>
    </lineage>
</organism>
<reference evidence="2 3" key="1">
    <citation type="submission" date="2014-05" db="EMBL/GenBank/DDBJ databases">
        <title>Draft genome sequence of Amycolatopsis rifamycinica DSM 46095.</title>
        <authorList>
            <person name="Lal R."/>
            <person name="Saxena A."/>
            <person name="Kumari R."/>
            <person name="Mukherjee U."/>
            <person name="Singh P."/>
            <person name="Sangwan N."/>
            <person name="Mahato N.K."/>
        </authorList>
    </citation>
    <scope>NUCLEOTIDE SEQUENCE [LARGE SCALE GENOMIC DNA]</scope>
    <source>
        <strain evidence="2 3">DSM 46095</strain>
    </source>
</reference>
<dbReference type="AlphaFoldDB" id="A0A066TQ00"/>
<proteinExistence type="predicted"/>
<accession>A0A066TQ00</accession>
<keyword evidence="3" id="KW-1185">Reference proteome</keyword>
<evidence type="ECO:0000313" key="3">
    <source>
        <dbReference type="Proteomes" id="UP000027345"/>
    </source>
</evidence>
<gene>
    <name evidence="2" type="ORF">DV20_38205</name>
</gene>
<feature type="signal peptide" evidence="1">
    <location>
        <begin position="1"/>
        <end position="28"/>
    </location>
</feature>
<keyword evidence="1" id="KW-0732">Signal</keyword>
<evidence type="ECO:0008006" key="4">
    <source>
        <dbReference type="Google" id="ProtNLM"/>
    </source>
</evidence>
<feature type="chain" id="PRO_5039373759" description="Lipoprotein" evidence="1">
    <location>
        <begin position="29"/>
        <end position="162"/>
    </location>
</feature>
<sequence>MYSKVHFARAGAGTGIVVALAFALSACGGEQNPPSAQGAAPAPAAPTVTATTATKAPAPVQVAEPVPAKASTPASACASATKATLEAAFKANEKASAALVVDSRGLQRIKCEGSWAFAHFTNELDGGRMLFANQNGKWVMRNGGTGQLCEDVPAAVAARICD</sequence>
<evidence type="ECO:0000313" key="2">
    <source>
        <dbReference type="EMBL" id="KDN16940.1"/>
    </source>
</evidence>
<name>A0A066TQ00_9PSEU</name>
<protein>
    <recommendedName>
        <fullName evidence="4">Lipoprotein</fullName>
    </recommendedName>
</protein>
<dbReference type="RefSeq" id="WP_235191112.1">
    <property type="nucleotide sequence ID" value="NZ_JMQI01000077.1"/>
</dbReference>